<evidence type="ECO:0000313" key="5">
    <source>
        <dbReference type="Proteomes" id="UP000245489"/>
    </source>
</evidence>
<dbReference type="PANTHER" id="PTHR43420">
    <property type="entry name" value="ACETYLTRANSFERASE"/>
    <property type="match status" value="1"/>
</dbReference>
<dbReference type="InterPro" id="IPR016181">
    <property type="entry name" value="Acyl_CoA_acyltransferase"/>
</dbReference>
<keyword evidence="5" id="KW-1185">Reference proteome</keyword>
<evidence type="ECO:0000259" key="3">
    <source>
        <dbReference type="PROSITE" id="PS51186"/>
    </source>
</evidence>
<dbReference type="InterPro" id="IPR000182">
    <property type="entry name" value="GNAT_dom"/>
</dbReference>
<dbReference type="AlphaFoldDB" id="A0A316EFM8"/>
<sequence length="166" mass="19938">MTLQFKDKNIKLRLFSEEDIPFLKKVYFSTREAEVNQVTYWNTEMKIAFLNQQFHAQHTYYQQNYTEAKFFVIERNKEFIGRLYYDEGFENTIRIIDIAILPEFQKKGLGTTILQGIFERAKVIEQPITIHVESFNPAMNLYKRLGFQKISETNGVYHLLQWNYKN</sequence>
<keyword evidence="1 4" id="KW-0808">Transferase</keyword>
<proteinExistence type="predicted"/>
<dbReference type="PANTHER" id="PTHR43420:SF12">
    <property type="entry name" value="N-ACETYLTRANSFERASE DOMAIN-CONTAINING PROTEIN"/>
    <property type="match status" value="1"/>
</dbReference>
<dbReference type="GO" id="GO:0016747">
    <property type="term" value="F:acyltransferase activity, transferring groups other than amino-acyl groups"/>
    <property type="evidence" value="ECO:0007669"/>
    <property type="project" value="InterPro"/>
</dbReference>
<dbReference type="Gene3D" id="3.40.630.30">
    <property type="match status" value="1"/>
</dbReference>
<feature type="domain" description="N-acetyltransferase" evidence="3">
    <location>
        <begin position="10"/>
        <end position="165"/>
    </location>
</feature>
<organism evidence="4 5">
    <name type="scientific">Arcicella aurantiaca</name>
    <dbReference type="NCBI Taxonomy" id="591202"/>
    <lineage>
        <taxon>Bacteria</taxon>
        <taxon>Pseudomonadati</taxon>
        <taxon>Bacteroidota</taxon>
        <taxon>Cytophagia</taxon>
        <taxon>Cytophagales</taxon>
        <taxon>Flectobacillaceae</taxon>
        <taxon>Arcicella</taxon>
    </lineage>
</organism>
<protein>
    <submittedName>
        <fullName evidence="4">Acetyltransferase (GNAT) family protein</fullName>
    </submittedName>
</protein>
<dbReference type="EMBL" id="QGGO01000002">
    <property type="protein sequence ID" value="PWK29072.1"/>
    <property type="molecule type" value="Genomic_DNA"/>
</dbReference>
<keyword evidence="2" id="KW-0012">Acyltransferase</keyword>
<dbReference type="PROSITE" id="PS51186">
    <property type="entry name" value="GNAT"/>
    <property type="match status" value="1"/>
</dbReference>
<gene>
    <name evidence="4" type="ORF">LV89_00626</name>
</gene>
<dbReference type="SUPFAM" id="SSF55729">
    <property type="entry name" value="Acyl-CoA N-acyltransferases (Nat)"/>
    <property type="match status" value="1"/>
</dbReference>
<evidence type="ECO:0000313" key="4">
    <source>
        <dbReference type="EMBL" id="PWK29072.1"/>
    </source>
</evidence>
<evidence type="ECO:0000256" key="1">
    <source>
        <dbReference type="ARBA" id="ARBA00022679"/>
    </source>
</evidence>
<comment type="caution">
    <text evidence="4">The sequence shown here is derived from an EMBL/GenBank/DDBJ whole genome shotgun (WGS) entry which is preliminary data.</text>
</comment>
<dbReference type="Proteomes" id="UP000245489">
    <property type="component" value="Unassembled WGS sequence"/>
</dbReference>
<dbReference type="Pfam" id="PF00583">
    <property type="entry name" value="Acetyltransf_1"/>
    <property type="match status" value="1"/>
</dbReference>
<reference evidence="4 5" key="1">
    <citation type="submission" date="2018-05" db="EMBL/GenBank/DDBJ databases">
        <title>Genomic Encyclopedia of Archaeal and Bacterial Type Strains, Phase II (KMG-II): from individual species to whole genera.</title>
        <authorList>
            <person name="Goeker M."/>
        </authorList>
    </citation>
    <scope>NUCLEOTIDE SEQUENCE [LARGE SCALE GENOMIC DNA]</scope>
    <source>
        <strain evidence="4 5">DSM 22214</strain>
    </source>
</reference>
<name>A0A316EFM8_9BACT</name>
<dbReference type="CDD" id="cd04301">
    <property type="entry name" value="NAT_SF"/>
    <property type="match status" value="1"/>
</dbReference>
<evidence type="ECO:0000256" key="2">
    <source>
        <dbReference type="ARBA" id="ARBA00023315"/>
    </source>
</evidence>
<dbReference type="OrthoDB" id="7585366at2"/>
<accession>A0A316EFM8</accession>
<dbReference type="InterPro" id="IPR050680">
    <property type="entry name" value="YpeA/RimI_acetyltransf"/>
</dbReference>
<dbReference type="RefSeq" id="WP_109741396.1">
    <property type="nucleotide sequence ID" value="NZ_QGGO01000002.1"/>
</dbReference>